<comment type="similarity">
    <text evidence="8">Belongs to the G-protein coupled receptor 1 family.</text>
</comment>
<evidence type="ECO:0000313" key="12">
    <source>
        <dbReference type="Proteomes" id="UP000515163"/>
    </source>
</evidence>
<dbReference type="InterPro" id="IPR000276">
    <property type="entry name" value="GPCR_Rhodpsn"/>
</dbReference>
<dbReference type="AlphaFoldDB" id="A0A6P8IR94"/>
<dbReference type="GO" id="GO:0005886">
    <property type="term" value="C:plasma membrane"/>
    <property type="evidence" value="ECO:0007669"/>
    <property type="project" value="TreeGrafter"/>
</dbReference>
<feature type="compositionally biased region" description="Polar residues" evidence="9">
    <location>
        <begin position="628"/>
        <end position="642"/>
    </location>
</feature>
<keyword evidence="3 10" id="KW-1133">Transmembrane helix</keyword>
<evidence type="ECO:0000256" key="7">
    <source>
        <dbReference type="ARBA" id="ARBA00023224"/>
    </source>
</evidence>
<evidence type="ECO:0000256" key="2">
    <source>
        <dbReference type="ARBA" id="ARBA00022692"/>
    </source>
</evidence>
<evidence type="ECO:0000256" key="9">
    <source>
        <dbReference type="SAM" id="MobiDB-lite"/>
    </source>
</evidence>
<dbReference type="KEGG" id="aten:116303403"/>
<dbReference type="InterPro" id="IPR017452">
    <property type="entry name" value="GPCR_Rhodpsn_7TM"/>
</dbReference>
<evidence type="ECO:0000256" key="5">
    <source>
        <dbReference type="ARBA" id="ARBA00023136"/>
    </source>
</evidence>
<dbReference type="RefSeq" id="XP_031568790.1">
    <property type="nucleotide sequence ID" value="XM_031712930.1"/>
</dbReference>
<evidence type="ECO:0000256" key="10">
    <source>
        <dbReference type="SAM" id="Phobius"/>
    </source>
</evidence>
<dbReference type="RefSeq" id="XP_031568792.1">
    <property type="nucleotide sequence ID" value="XM_031712932.1"/>
</dbReference>
<sequence>MATTEGLEAATEEFHMEHQKNVTNGSLFLDEGGHYMVLEPQPFRWVLRLIFISVFLVGSVGNLVVCSAILRRKRMQTSNNIFTFNLAVSDLMIVLIYLPSQMAAFENNHNWPFGYFGCQFAYIIIPVCLSASIATLLAITSDRYRAIAYPMKPKLGAKSIRLILLSIWVISLLVALPLVFVAGTVRPEPGQVYCDEEWPKPIYGEIYWISIFVIQYILPLCIIWVLAVLIALKLRRNSLQMIERTSHVLAAAFRQRMKQSSKITNMLIALIILYAICMLPQHLVYLFSIYGDLSKFKYRVYVIRFANVFPMANSALNPIAYGTLNKEFKAVFKNFFKCECHKDVPMEDSIHGQSHFDRGRRLRLAVYRHVDDDGNTVVNNYGHNWRRKSSAASLFAGLFQRSKRGSGRERKHSRESMSRNRKQSNQEHHKTNGNVNNNQSSKVATDSIIDLMDHQEKSPSPKIRFQEPKKYEMERLIPTRMKKGERILENSSRVKKVDGKNFCLVEKDKRPNLCKMKRYDENDSELKQCLLCSQSSTESNATRESEPKHEHLHQINSCTSQEDSINVSGSLEWDPMTTAPPLVQEDKMASHANQNDTNCTLSPDSQSFRNRQNVDLETCSPHEPTELSAFNKTNSGINSTNETCRRTMDDTSENEKPDVTSNPSDPANNSINSDNEWLTLIESVQETTV</sequence>
<dbReference type="Proteomes" id="UP000515163">
    <property type="component" value="Unplaced"/>
</dbReference>
<evidence type="ECO:0000256" key="8">
    <source>
        <dbReference type="RuleBase" id="RU000688"/>
    </source>
</evidence>
<dbReference type="RefSeq" id="XP_031568788.1">
    <property type="nucleotide sequence ID" value="XM_031712928.1"/>
</dbReference>
<evidence type="ECO:0000313" key="21">
    <source>
        <dbReference type="RefSeq" id="XP_031568794.1"/>
    </source>
</evidence>
<dbReference type="RefSeq" id="XP_031568789.1">
    <property type="nucleotide sequence ID" value="XM_031712929.1"/>
</dbReference>
<evidence type="ECO:0000313" key="17">
    <source>
        <dbReference type="RefSeq" id="XP_031568789.1"/>
    </source>
</evidence>
<dbReference type="CDD" id="cd00637">
    <property type="entry name" value="7tm_classA_rhodopsin-like"/>
    <property type="match status" value="1"/>
</dbReference>
<keyword evidence="12" id="KW-1185">Reference proteome</keyword>
<keyword evidence="7 8" id="KW-0807">Transducer</keyword>
<evidence type="ECO:0000313" key="20">
    <source>
        <dbReference type="RefSeq" id="XP_031568792.1"/>
    </source>
</evidence>
<dbReference type="Pfam" id="PF00001">
    <property type="entry name" value="7tm_1"/>
    <property type="match status" value="1"/>
</dbReference>
<evidence type="ECO:0000256" key="3">
    <source>
        <dbReference type="ARBA" id="ARBA00022989"/>
    </source>
</evidence>
<evidence type="ECO:0000313" key="13">
    <source>
        <dbReference type="RefSeq" id="XP_031568785.1"/>
    </source>
</evidence>
<feature type="region of interest" description="Disordered" evidence="9">
    <location>
        <begin position="623"/>
        <end position="674"/>
    </location>
</feature>
<feature type="compositionally biased region" description="Polar residues" evidence="9">
    <location>
        <begin position="432"/>
        <end position="441"/>
    </location>
</feature>
<evidence type="ECO:0000313" key="15">
    <source>
        <dbReference type="RefSeq" id="XP_031568787.1"/>
    </source>
</evidence>
<dbReference type="Gene3D" id="1.20.1070.10">
    <property type="entry name" value="Rhodopsin 7-helix transmembrane proteins"/>
    <property type="match status" value="1"/>
</dbReference>
<evidence type="ECO:0000256" key="6">
    <source>
        <dbReference type="ARBA" id="ARBA00023170"/>
    </source>
</evidence>
<dbReference type="SUPFAM" id="SSF81321">
    <property type="entry name" value="Family A G protein-coupled receptor-like"/>
    <property type="match status" value="1"/>
</dbReference>
<keyword evidence="5 10" id="KW-0472">Membrane</keyword>
<feature type="transmembrane region" description="Helical" evidence="10">
    <location>
        <begin position="162"/>
        <end position="186"/>
    </location>
</feature>
<keyword evidence="4 8" id="KW-0297">G-protein coupled receptor</keyword>
<keyword evidence="6 8" id="KW-0675">Receptor</keyword>
<dbReference type="RefSeq" id="XP_031568791.1">
    <property type="nucleotide sequence ID" value="XM_031712931.1"/>
</dbReference>
<dbReference type="PROSITE" id="PS00237">
    <property type="entry name" value="G_PROTEIN_RECEP_F1_1"/>
    <property type="match status" value="1"/>
</dbReference>
<evidence type="ECO:0000313" key="18">
    <source>
        <dbReference type="RefSeq" id="XP_031568790.1"/>
    </source>
</evidence>
<evidence type="ECO:0000313" key="14">
    <source>
        <dbReference type="RefSeq" id="XP_031568786.1"/>
    </source>
</evidence>
<dbReference type="GO" id="GO:0004930">
    <property type="term" value="F:G protein-coupled receptor activity"/>
    <property type="evidence" value="ECO:0007669"/>
    <property type="project" value="UniProtKB-KW"/>
</dbReference>
<feature type="transmembrane region" description="Helical" evidence="10">
    <location>
        <begin position="263"/>
        <end position="287"/>
    </location>
</feature>
<evidence type="ECO:0000313" key="19">
    <source>
        <dbReference type="RefSeq" id="XP_031568791.1"/>
    </source>
</evidence>
<feature type="compositionally biased region" description="Basic and acidic residues" evidence="9">
    <location>
        <begin position="406"/>
        <end position="430"/>
    </location>
</feature>
<proteinExistence type="inferred from homology"/>
<dbReference type="RefSeq" id="XP_031568786.1">
    <property type="nucleotide sequence ID" value="XM_031712926.1"/>
</dbReference>
<feature type="domain" description="G-protein coupled receptors family 1 profile" evidence="11">
    <location>
        <begin position="61"/>
        <end position="321"/>
    </location>
</feature>
<evidence type="ECO:0000259" key="11">
    <source>
        <dbReference type="PROSITE" id="PS50262"/>
    </source>
</evidence>
<evidence type="ECO:0000313" key="16">
    <source>
        <dbReference type="RefSeq" id="XP_031568788.1"/>
    </source>
</evidence>
<dbReference type="GeneID" id="116303403"/>
<accession>A0A6P8IR94</accession>
<feature type="compositionally biased region" description="Basic and acidic residues" evidence="9">
    <location>
        <begin position="643"/>
        <end position="658"/>
    </location>
</feature>
<dbReference type="OrthoDB" id="10053194at2759"/>
<keyword evidence="2 8" id="KW-0812">Transmembrane</keyword>
<organism evidence="12 16">
    <name type="scientific">Actinia tenebrosa</name>
    <name type="common">Australian red waratah sea anemone</name>
    <dbReference type="NCBI Taxonomy" id="6105"/>
    <lineage>
        <taxon>Eukaryota</taxon>
        <taxon>Metazoa</taxon>
        <taxon>Cnidaria</taxon>
        <taxon>Anthozoa</taxon>
        <taxon>Hexacorallia</taxon>
        <taxon>Actiniaria</taxon>
        <taxon>Actiniidae</taxon>
        <taxon>Actinia</taxon>
    </lineage>
</organism>
<dbReference type="PANTHER" id="PTHR45695:SF9">
    <property type="entry name" value="LEUCOKININ RECEPTOR"/>
    <property type="match status" value="1"/>
</dbReference>
<dbReference type="PANTHER" id="PTHR45695">
    <property type="entry name" value="LEUCOKININ RECEPTOR-RELATED"/>
    <property type="match status" value="1"/>
</dbReference>
<feature type="compositionally biased region" description="Polar residues" evidence="9">
    <location>
        <begin position="659"/>
        <end position="674"/>
    </location>
</feature>
<comment type="subcellular location">
    <subcellularLocation>
        <location evidence="1">Membrane</location>
        <topology evidence="1">Multi-pass membrane protein</topology>
    </subcellularLocation>
</comment>
<dbReference type="PRINTS" id="PR00237">
    <property type="entry name" value="GPCRRHODOPSN"/>
</dbReference>
<name>A0A6P8IR94_ACTTE</name>
<reference evidence="13 14" key="1">
    <citation type="submission" date="2025-04" db="UniProtKB">
        <authorList>
            <consortium name="RefSeq"/>
        </authorList>
    </citation>
    <scope>IDENTIFICATION</scope>
    <source>
        <tissue evidence="13 14">Tentacle</tissue>
    </source>
</reference>
<dbReference type="PROSITE" id="PS50262">
    <property type="entry name" value="G_PROTEIN_RECEP_F1_2"/>
    <property type="match status" value="1"/>
</dbReference>
<feature type="transmembrane region" description="Helical" evidence="10">
    <location>
        <begin position="120"/>
        <end position="141"/>
    </location>
</feature>
<protein>
    <submittedName>
        <fullName evidence="13 14">Melanopsin-B-like</fullName>
    </submittedName>
</protein>
<feature type="region of interest" description="Disordered" evidence="9">
    <location>
        <begin position="402"/>
        <end position="441"/>
    </location>
</feature>
<dbReference type="RefSeq" id="XP_031568794.1">
    <property type="nucleotide sequence ID" value="XM_031712934.1"/>
</dbReference>
<evidence type="ECO:0000256" key="1">
    <source>
        <dbReference type="ARBA" id="ARBA00004141"/>
    </source>
</evidence>
<dbReference type="SMART" id="SM01381">
    <property type="entry name" value="7TM_GPCR_Srsx"/>
    <property type="match status" value="1"/>
</dbReference>
<feature type="transmembrane region" description="Helical" evidence="10">
    <location>
        <begin position="45"/>
        <end position="70"/>
    </location>
</feature>
<feature type="transmembrane region" description="Helical" evidence="10">
    <location>
        <begin position="206"/>
        <end position="232"/>
    </location>
</feature>
<evidence type="ECO:0000256" key="4">
    <source>
        <dbReference type="ARBA" id="ARBA00023040"/>
    </source>
</evidence>
<feature type="transmembrane region" description="Helical" evidence="10">
    <location>
        <begin position="82"/>
        <end position="100"/>
    </location>
</feature>
<dbReference type="RefSeq" id="XP_031568785.1">
    <property type="nucleotide sequence ID" value="XM_031712925.1"/>
</dbReference>
<gene>
    <name evidence="13 14 15 16 17 18 19 20 21" type="primary">LOC116303403</name>
</gene>
<dbReference type="RefSeq" id="XP_031568787.1">
    <property type="nucleotide sequence ID" value="XM_031712927.1"/>
</dbReference>